<protein>
    <recommendedName>
        <fullName evidence="3">Histidinol-phosphatase</fullName>
    </recommendedName>
</protein>
<evidence type="ECO:0000313" key="2">
    <source>
        <dbReference type="Proteomes" id="UP000236151"/>
    </source>
</evidence>
<gene>
    <name evidence="1" type="ORF">CDQ84_04925</name>
</gene>
<organism evidence="1 2">
    <name type="scientific">Clostridium thermosuccinogenes</name>
    <dbReference type="NCBI Taxonomy" id="84032"/>
    <lineage>
        <taxon>Bacteria</taxon>
        <taxon>Bacillati</taxon>
        <taxon>Bacillota</taxon>
        <taxon>Clostridia</taxon>
        <taxon>Eubacteriales</taxon>
        <taxon>Clostridiaceae</taxon>
        <taxon>Clostridium</taxon>
    </lineage>
</organism>
<dbReference type="InterPro" id="IPR016195">
    <property type="entry name" value="Pol/histidinol_Pase-like"/>
</dbReference>
<name>A0A2K2FJ21_9CLOT</name>
<keyword evidence="2" id="KW-1185">Reference proteome</keyword>
<dbReference type="Proteomes" id="UP000236151">
    <property type="component" value="Unassembled WGS sequence"/>
</dbReference>
<comment type="caution">
    <text evidence="1">The sequence shown here is derived from an EMBL/GenBank/DDBJ whole genome shotgun (WGS) entry which is preliminary data.</text>
</comment>
<dbReference type="PANTHER" id="PTHR42924:SF3">
    <property type="entry name" value="POLYMERASE_HISTIDINOL PHOSPHATASE N-TERMINAL DOMAIN-CONTAINING PROTEIN"/>
    <property type="match status" value="1"/>
</dbReference>
<reference evidence="1 2" key="1">
    <citation type="submission" date="2017-06" db="EMBL/GenBank/DDBJ databases">
        <title>Investigating the central metabolism of Clostridium thermosuccinogenes.</title>
        <authorList>
            <person name="Koendjbiharie J.G."/>
            <person name="van Kranenburg R."/>
        </authorList>
    </citation>
    <scope>NUCLEOTIDE SEQUENCE [LARGE SCALE GENOMIC DNA]</scope>
    <source>
        <strain evidence="1 2">DSM 5806</strain>
    </source>
</reference>
<dbReference type="AlphaFoldDB" id="A0A2K2FJ21"/>
<accession>A0A2K2FJ21</accession>
<dbReference type="OrthoDB" id="9777619at2"/>
<dbReference type="PANTHER" id="PTHR42924">
    <property type="entry name" value="EXONUCLEASE"/>
    <property type="match status" value="1"/>
</dbReference>
<dbReference type="SUPFAM" id="SSF89550">
    <property type="entry name" value="PHP domain-like"/>
    <property type="match status" value="1"/>
</dbReference>
<dbReference type="Gene3D" id="3.20.20.140">
    <property type="entry name" value="Metal-dependent hydrolases"/>
    <property type="match status" value="1"/>
</dbReference>
<proteinExistence type="predicted"/>
<dbReference type="CDD" id="cd07432">
    <property type="entry name" value="PHP_HisPPase"/>
    <property type="match status" value="1"/>
</dbReference>
<dbReference type="InterPro" id="IPR052018">
    <property type="entry name" value="PHP_domain"/>
</dbReference>
<dbReference type="KEGG" id="cthd:CDO33_06935"/>
<dbReference type="EMBL" id="NIOJ01000007">
    <property type="protein sequence ID" value="PNU00773.1"/>
    <property type="molecule type" value="Genomic_DNA"/>
</dbReference>
<dbReference type="GO" id="GO:0004534">
    <property type="term" value="F:5'-3' RNA exonuclease activity"/>
    <property type="evidence" value="ECO:0007669"/>
    <property type="project" value="TreeGrafter"/>
</dbReference>
<evidence type="ECO:0000313" key="1">
    <source>
        <dbReference type="EMBL" id="PNU00773.1"/>
    </source>
</evidence>
<dbReference type="GO" id="GO:0035312">
    <property type="term" value="F:5'-3' DNA exonuclease activity"/>
    <property type="evidence" value="ECO:0007669"/>
    <property type="project" value="TreeGrafter"/>
</dbReference>
<sequence length="245" mass="27800">MFYKYETHLHTAEVSKCAKSTAVEMVRGHYEAGYAGIIVTDHFINPDSEQWKGLSWEEQVSNFTRGYEIAKAEGDRIGLDVFFGFEYSNRPLGEDYLTYNIGKQFLLDHPEIVNLSIEEYCKLIRGVGGFISQAHPYREAWYIKSPASPKIHLVDAIEVNNGSSDDPDNFNYKAWELARANPQLIRTSGTDIHQLDHELSGLGVSGMAFKYKLRDIRHFIEALRAGDGYLIIDGKVTDREGNIVE</sequence>
<dbReference type="RefSeq" id="WP_103080607.1">
    <property type="nucleotide sequence ID" value="NZ_CP021850.1"/>
</dbReference>
<evidence type="ECO:0008006" key="3">
    <source>
        <dbReference type="Google" id="ProtNLM"/>
    </source>
</evidence>